<comment type="caution">
    <text evidence="4">The sequence shown here is derived from an EMBL/GenBank/DDBJ whole genome shotgun (WGS) entry which is preliminary data.</text>
</comment>
<comment type="similarity">
    <text evidence="1">Belongs to the intimin/invasin family.</text>
</comment>
<dbReference type="InterPro" id="IPR038177">
    <property type="entry name" value="IAT_beta_sf"/>
</dbReference>
<dbReference type="InterPro" id="IPR051715">
    <property type="entry name" value="Intimin-Invasin_domain"/>
</dbReference>
<dbReference type="PROSITE" id="PS51257">
    <property type="entry name" value="PROKAR_LIPOPROTEIN"/>
    <property type="match status" value="1"/>
</dbReference>
<keyword evidence="5" id="KW-1185">Reference proteome</keyword>
<dbReference type="InterPro" id="IPR024519">
    <property type="entry name" value="IAT_beta"/>
</dbReference>
<keyword evidence="2" id="KW-0732">Signal</keyword>
<dbReference type="Proteomes" id="UP000238707">
    <property type="component" value="Unassembled WGS sequence"/>
</dbReference>
<dbReference type="PANTHER" id="PTHR39576">
    <property type="entry name" value="ATTACHING AND EFFACING PROTEIN HOMOLOG-RELATED-RELATED"/>
    <property type="match status" value="1"/>
</dbReference>
<evidence type="ECO:0000256" key="1">
    <source>
        <dbReference type="ARBA" id="ARBA00010116"/>
    </source>
</evidence>
<evidence type="ECO:0000259" key="3">
    <source>
        <dbReference type="Pfam" id="PF11924"/>
    </source>
</evidence>
<feature type="signal peptide" evidence="2">
    <location>
        <begin position="1"/>
        <end position="25"/>
    </location>
</feature>
<dbReference type="Gene3D" id="2.40.160.160">
    <property type="entry name" value="Inverse autotransporter, beta-domain"/>
    <property type="match status" value="1"/>
</dbReference>
<feature type="domain" description="Inverse autotransporter beta-domain" evidence="3">
    <location>
        <begin position="158"/>
        <end position="436"/>
    </location>
</feature>
<reference evidence="4 5" key="1">
    <citation type="submission" date="2016-12" db="EMBL/GenBank/DDBJ databases">
        <title>Diversity of luminous bacteria.</title>
        <authorList>
            <person name="Yoshizawa S."/>
            <person name="Kogure K."/>
        </authorList>
    </citation>
    <scope>NUCLEOTIDE SEQUENCE [LARGE SCALE GENOMIC DNA]</scope>
    <source>
        <strain evidence="4 5">LC2-408</strain>
    </source>
</reference>
<dbReference type="RefSeq" id="WP_105024826.1">
    <property type="nucleotide sequence ID" value="NZ_MSCI01000002.1"/>
</dbReference>
<gene>
    <name evidence="4" type="ORF">BTO10_13315</name>
</gene>
<evidence type="ECO:0000313" key="4">
    <source>
        <dbReference type="EMBL" id="PQJ60339.1"/>
    </source>
</evidence>
<sequence>MFKPRTINAVFLLPCSLAVSLACYANPLEGDQLKPLEVASTVQANNTQVSNEQATVKNTFVTFSAYQVDEALLNVITSMSTYCREVELGKDELQCGPYSDAEWKTVEPLIAELTDHQYQTRKGLNSTSLPNLALDEGKLNEVNPYVAPMTSELVTIAQQQSEQGNIRAYQEQVPSRLVAAGVSETEDWLSEAFGGAQFDLGVSLAKGSKWQVDQVESLFPFWQADNKSLWFIQAGAVFNQDDFHGRDFSHIGTGYRQLAEDEYYGVNTFIDYDHQRYHRRMSLGFEYGVGYGNMSSNFYFPLSNWKDSPDEYEGMNSLVEKPAKGWDLTLESYLPMDTRWKVSGTAGQYLGRYVEHRDGSNPTKNPLRFELNTEFKPTKELAFSLGYQNEEGASEQWIAGVNYTLSLGGFYEPERREVFQSSLPKQDRLTDFVERDHNIVLEYKQKYAEISIRLPESVVVAENSQQSLAEWMEVKGGPDIVSYTWLGTANPYLNSQSASVPLFTAPSYRYDGNNTLSLKVRYKLKSGQVKESNTMSITITDSKFLESISFEPETATAGESIVASALLSKAVADIPVTYQITAEDLTSLTLNGETLELESNQANFVYQTVTNEEGIAELVLLSHVAQSVTVTAIYDQNEQDAKQGNIEWLKGSVYRVDLFHEGHHLDEDLFTTEAITAYVFEDEAAVLDLSQYSFQWFRREHDTQNEFTKVANANQQKYVLKGEDQGFQFKVQVTKKKSSDSKSATNNK</sequence>
<name>A0A2S7VE09_9VIBR</name>
<dbReference type="AlphaFoldDB" id="A0A2S7VE09"/>
<protein>
    <recommendedName>
        <fullName evidence="3">Inverse autotransporter beta-domain domain-containing protein</fullName>
    </recommendedName>
</protein>
<feature type="chain" id="PRO_5015498023" description="Inverse autotransporter beta-domain domain-containing protein" evidence="2">
    <location>
        <begin position="26"/>
        <end position="748"/>
    </location>
</feature>
<proteinExistence type="inferred from homology"/>
<evidence type="ECO:0000313" key="5">
    <source>
        <dbReference type="Proteomes" id="UP000238707"/>
    </source>
</evidence>
<accession>A0A2S7VE09</accession>
<evidence type="ECO:0000256" key="2">
    <source>
        <dbReference type="SAM" id="SignalP"/>
    </source>
</evidence>
<dbReference type="PANTHER" id="PTHR39576:SF2">
    <property type="entry name" value="ATTACHING AND EFFACING PROTEIN HOMOLOG-RELATED"/>
    <property type="match status" value="1"/>
</dbReference>
<dbReference type="EMBL" id="MSCI01000002">
    <property type="protein sequence ID" value="PQJ60339.1"/>
    <property type="molecule type" value="Genomic_DNA"/>
</dbReference>
<dbReference type="GO" id="GO:0009279">
    <property type="term" value="C:cell outer membrane"/>
    <property type="evidence" value="ECO:0007669"/>
    <property type="project" value="TreeGrafter"/>
</dbReference>
<dbReference type="Gene3D" id="2.60.40.2700">
    <property type="match status" value="1"/>
</dbReference>
<dbReference type="Pfam" id="PF11924">
    <property type="entry name" value="IAT_beta"/>
    <property type="match status" value="1"/>
</dbReference>
<organism evidence="4 5">
    <name type="scientific">Vibrio chagasii</name>
    <dbReference type="NCBI Taxonomy" id="170679"/>
    <lineage>
        <taxon>Bacteria</taxon>
        <taxon>Pseudomonadati</taxon>
        <taxon>Pseudomonadota</taxon>
        <taxon>Gammaproteobacteria</taxon>
        <taxon>Vibrionales</taxon>
        <taxon>Vibrionaceae</taxon>
        <taxon>Vibrio</taxon>
    </lineage>
</organism>